<name>A0A317C7H3_9GAMM</name>
<dbReference type="GO" id="GO:0140359">
    <property type="term" value="F:ABC-type transporter activity"/>
    <property type="evidence" value="ECO:0007669"/>
    <property type="project" value="InterPro"/>
</dbReference>
<evidence type="ECO:0000313" key="8">
    <source>
        <dbReference type="Proteomes" id="UP000245539"/>
    </source>
</evidence>
<dbReference type="AlphaFoldDB" id="A0A317C7H3"/>
<comment type="subcellular location">
    <subcellularLocation>
        <location evidence="1">Cell membrane</location>
        <topology evidence="1">Multi-pass membrane protein</topology>
    </subcellularLocation>
</comment>
<gene>
    <name evidence="7" type="ORF">DKW60_22060</name>
</gene>
<feature type="transmembrane region" description="Helical" evidence="6">
    <location>
        <begin position="147"/>
        <end position="165"/>
    </location>
</feature>
<organism evidence="7 8">
    <name type="scientific">Leucothrix pacifica</name>
    <dbReference type="NCBI Taxonomy" id="1247513"/>
    <lineage>
        <taxon>Bacteria</taxon>
        <taxon>Pseudomonadati</taxon>
        <taxon>Pseudomonadota</taxon>
        <taxon>Gammaproteobacteria</taxon>
        <taxon>Thiotrichales</taxon>
        <taxon>Thiotrichaceae</taxon>
        <taxon>Leucothrix</taxon>
    </lineage>
</organism>
<keyword evidence="4 6" id="KW-1133">Transmembrane helix</keyword>
<protein>
    <submittedName>
        <fullName evidence="7">ABC transporter permease</fullName>
    </submittedName>
</protein>
<sequence>MLNIGLSEFRRFLRTPMPWLLLAAVQLILAYLFFAQIEDYISKIQPQIIASQAAYGVTDIVLTRVFTFAGILMLAIMPLLTMRSFAEERQNHTLTLLRAAPVTATQIVLGKFLAIELFLICLIALISLMPLSLLLGTSLDLGQLSSAILGLFLLLSSFAAAGLYLSSLTKHAMMAALAGFAFLLILALLHFAGTRSDQPSELLTYLSHFSHYLSFVNGIIDSRDIVYYLLFIALFLVLSIRKLDNERLG</sequence>
<dbReference type="RefSeq" id="WP_109839824.1">
    <property type="nucleotide sequence ID" value="NZ_QGKM01000103.1"/>
</dbReference>
<dbReference type="GO" id="GO:0005886">
    <property type="term" value="C:plasma membrane"/>
    <property type="evidence" value="ECO:0007669"/>
    <property type="project" value="UniProtKB-SubCell"/>
</dbReference>
<evidence type="ECO:0000256" key="4">
    <source>
        <dbReference type="ARBA" id="ARBA00022989"/>
    </source>
</evidence>
<evidence type="ECO:0000256" key="1">
    <source>
        <dbReference type="ARBA" id="ARBA00004651"/>
    </source>
</evidence>
<dbReference type="PANTHER" id="PTHR30294:SF29">
    <property type="entry name" value="MULTIDRUG ABC TRANSPORTER PERMEASE YBHS-RELATED"/>
    <property type="match status" value="1"/>
</dbReference>
<keyword evidence="5 6" id="KW-0472">Membrane</keyword>
<dbReference type="PANTHER" id="PTHR30294">
    <property type="entry name" value="MEMBRANE COMPONENT OF ABC TRANSPORTER YHHJ-RELATED"/>
    <property type="match status" value="1"/>
</dbReference>
<keyword evidence="8" id="KW-1185">Reference proteome</keyword>
<accession>A0A317C7H3</accession>
<proteinExistence type="predicted"/>
<evidence type="ECO:0000256" key="5">
    <source>
        <dbReference type="ARBA" id="ARBA00023136"/>
    </source>
</evidence>
<feature type="transmembrane region" description="Helical" evidence="6">
    <location>
        <begin position="54"/>
        <end position="80"/>
    </location>
</feature>
<feature type="transmembrane region" description="Helical" evidence="6">
    <location>
        <begin position="12"/>
        <end position="34"/>
    </location>
</feature>
<feature type="transmembrane region" description="Helical" evidence="6">
    <location>
        <begin position="112"/>
        <end position="135"/>
    </location>
</feature>
<dbReference type="InterPro" id="IPR051449">
    <property type="entry name" value="ABC-2_transporter_component"/>
</dbReference>
<feature type="transmembrane region" description="Helical" evidence="6">
    <location>
        <begin position="172"/>
        <end position="193"/>
    </location>
</feature>
<dbReference type="Pfam" id="PF12679">
    <property type="entry name" value="ABC2_membrane_2"/>
    <property type="match status" value="1"/>
</dbReference>
<evidence type="ECO:0000256" key="6">
    <source>
        <dbReference type="SAM" id="Phobius"/>
    </source>
</evidence>
<dbReference type="EMBL" id="QGKM01000103">
    <property type="protein sequence ID" value="PWQ92260.1"/>
    <property type="molecule type" value="Genomic_DNA"/>
</dbReference>
<reference evidence="7 8" key="1">
    <citation type="submission" date="2018-05" db="EMBL/GenBank/DDBJ databases">
        <title>Leucothrix arctica sp. nov., isolated from Arctic seawater.</title>
        <authorList>
            <person name="Choi A."/>
            <person name="Baek K."/>
        </authorList>
    </citation>
    <scope>NUCLEOTIDE SEQUENCE [LARGE SCALE GENOMIC DNA]</scope>
    <source>
        <strain evidence="7 8">JCM 18388</strain>
    </source>
</reference>
<feature type="transmembrane region" description="Helical" evidence="6">
    <location>
        <begin position="225"/>
        <end position="243"/>
    </location>
</feature>
<dbReference type="OrthoDB" id="9794512at2"/>
<evidence type="ECO:0000256" key="3">
    <source>
        <dbReference type="ARBA" id="ARBA00022692"/>
    </source>
</evidence>
<dbReference type="Proteomes" id="UP000245539">
    <property type="component" value="Unassembled WGS sequence"/>
</dbReference>
<evidence type="ECO:0000256" key="2">
    <source>
        <dbReference type="ARBA" id="ARBA00022475"/>
    </source>
</evidence>
<comment type="caution">
    <text evidence="7">The sequence shown here is derived from an EMBL/GenBank/DDBJ whole genome shotgun (WGS) entry which is preliminary data.</text>
</comment>
<evidence type="ECO:0000313" key="7">
    <source>
        <dbReference type="EMBL" id="PWQ92260.1"/>
    </source>
</evidence>
<keyword evidence="2" id="KW-1003">Cell membrane</keyword>
<keyword evidence="3 6" id="KW-0812">Transmembrane</keyword>